<organism evidence="2 3">
    <name type="scientific">Microbacterium deminutum</name>
    <dbReference type="NCBI Taxonomy" id="344164"/>
    <lineage>
        <taxon>Bacteria</taxon>
        <taxon>Bacillati</taxon>
        <taxon>Actinomycetota</taxon>
        <taxon>Actinomycetes</taxon>
        <taxon>Micrococcales</taxon>
        <taxon>Microbacteriaceae</taxon>
        <taxon>Microbacterium</taxon>
    </lineage>
</organism>
<gene>
    <name evidence="2" type="ORF">GCM10009776_26060</name>
</gene>
<dbReference type="EMBL" id="BAAAOG010000005">
    <property type="protein sequence ID" value="GAA1962188.1"/>
    <property type="molecule type" value="Genomic_DNA"/>
</dbReference>
<protein>
    <recommendedName>
        <fullName evidence="4">DUF3618 domain-containing protein</fullName>
    </recommendedName>
</protein>
<feature type="region of interest" description="Disordered" evidence="1">
    <location>
        <begin position="1"/>
        <end position="33"/>
    </location>
</feature>
<evidence type="ECO:0000313" key="2">
    <source>
        <dbReference type="EMBL" id="GAA1962188.1"/>
    </source>
</evidence>
<keyword evidence="3" id="KW-1185">Reference proteome</keyword>
<reference evidence="3" key="1">
    <citation type="journal article" date="2019" name="Int. J. Syst. Evol. Microbiol.">
        <title>The Global Catalogue of Microorganisms (GCM) 10K type strain sequencing project: providing services to taxonomists for standard genome sequencing and annotation.</title>
        <authorList>
            <consortium name="The Broad Institute Genomics Platform"/>
            <consortium name="The Broad Institute Genome Sequencing Center for Infectious Disease"/>
            <person name="Wu L."/>
            <person name="Ma J."/>
        </authorList>
    </citation>
    <scope>NUCLEOTIDE SEQUENCE [LARGE SCALE GENOMIC DNA]</scope>
    <source>
        <strain evidence="3">JCM 14901</strain>
    </source>
</reference>
<feature type="region of interest" description="Disordered" evidence="1">
    <location>
        <begin position="165"/>
        <end position="229"/>
    </location>
</feature>
<dbReference type="RefSeq" id="WP_344095320.1">
    <property type="nucleotide sequence ID" value="NZ_BAAAOG010000005.1"/>
</dbReference>
<evidence type="ECO:0008006" key="4">
    <source>
        <dbReference type="Google" id="ProtNLM"/>
    </source>
</evidence>
<name>A0ABP5CE52_9MICO</name>
<evidence type="ECO:0000256" key="1">
    <source>
        <dbReference type="SAM" id="MobiDB-lite"/>
    </source>
</evidence>
<proteinExistence type="predicted"/>
<feature type="compositionally biased region" description="Polar residues" evidence="1">
    <location>
        <begin position="1"/>
        <end position="13"/>
    </location>
</feature>
<feature type="compositionally biased region" description="Basic and acidic residues" evidence="1">
    <location>
        <begin position="217"/>
        <end position="229"/>
    </location>
</feature>
<sequence length="229" mass="23970">MPSDTTTTDQGGSLETAKNEARDLKDTAVSEASHVAETAKSEAVAVAHEAKYQAKDLYAQTQRELKDQAQAQQQRAAAGLRSVSQELDSMTANSENPGVATDLLRQASARLSSAASWLADRDPVSVLNDVKAFARRNPATFIIGAAILGIVTGRLTRALASNMSDERSASAAGSGSLDSAARAELSPPSVELYTTPPSMDNPRVYAQSSAGSGAQLNREDGGDVRSDAF</sequence>
<dbReference type="Proteomes" id="UP001499933">
    <property type="component" value="Unassembled WGS sequence"/>
</dbReference>
<accession>A0ABP5CE52</accession>
<comment type="caution">
    <text evidence="2">The sequence shown here is derived from an EMBL/GenBank/DDBJ whole genome shotgun (WGS) entry which is preliminary data.</text>
</comment>
<feature type="compositionally biased region" description="Polar residues" evidence="1">
    <location>
        <begin position="206"/>
        <end position="215"/>
    </location>
</feature>
<evidence type="ECO:0000313" key="3">
    <source>
        <dbReference type="Proteomes" id="UP001499933"/>
    </source>
</evidence>
<feature type="compositionally biased region" description="Low complexity" evidence="1">
    <location>
        <begin position="169"/>
        <end position="183"/>
    </location>
</feature>
<feature type="compositionally biased region" description="Basic and acidic residues" evidence="1">
    <location>
        <begin position="17"/>
        <end position="28"/>
    </location>
</feature>